<gene>
    <name evidence="4" type="ORF">K490DRAFT_53440</name>
</gene>
<feature type="compositionally biased region" description="Basic residues" evidence="2">
    <location>
        <begin position="533"/>
        <end position="542"/>
    </location>
</feature>
<dbReference type="EMBL" id="ML978711">
    <property type="protein sequence ID" value="KAF2092314.1"/>
    <property type="molecule type" value="Genomic_DNA"/>
</dbReference>
<accession>A0A9P4I4H8</accession>
<reference evidence="4" key="1">
    <citation type="journal article" date="2020" name="Stud. Mycol.">
        <title>101 Dothideomycetes genomes: a test case for predicting lifestyles and emergence of pathogens.</title>
        <authorList>
            <person name="Haridas S."/>
            <person name="Albert R."/>
            <person name="Binder M."/>
            <person name="Bloem J."/>
            <person name="Labutti K."/>
            <person name="Salamov A."/>
            <person name="Andreopoulos B."/>
            <person name="Baker S."/>
            <person name="Barry K."/>
            <person name="Bills G."/>
            <person name="Bluhm B."/>
            <person name="Cannon C."/>
            <person name="Castanera R."/>
            <person name="Culley D."/>
            <person name="Daum C."/>
            <person name="Ezra D."/>
            <person name="Gonzalez J."/>
            <person name="Henrissat B."/>
            <person name="Kuo A."/>
            <person name="Liang C."/>
            <person name="Lipzen A."/>
            <person name="Lutzoni F."/>
            <person name="Magnuson J."/>
            <person name="Mondo S."/>
            <person name="Nolan M."/>
            <person name="Ohm R."/>
            <person name="Pangilinan J."/>
            <person name="Park H.-J."/>
            <person name="Ramirez L."/>
            <person name="Alfaro M."/>
            <person name="Sun H."/>
            <person name="Tritt A."/>
            <person name="Yoshinaga Y."/>
            <person name="Zwiers L.-H."/>
            <person name="Turgeon B."/>
            <person name="Goodwin S."/>
            <person name="Spatafora J."/>
            <person name="Crous P."/>
            <person name="Grigoriev I."/>
        </authorList>
    </citation>
    <scope>NUCLEOTIDE SEQUENCE</scope>
    <source>
        <strain evidence="4">CBS 121410</strain>
    </source>
</reference>
<keyword evidence="1" id="KW-0175">Coiled coil</keyword>
<dbReference type="AlphaFoldDB" id="A0A9P4I4H8"/>
<keyword evidence="3" id="KW-1133">Transmembrane helix</keyword>
<evidence type="ECO:0000313" key="4">
    <source>
        <dbReference type="EMBL" id="KAF2092314.1"/>
    </source>
</evidence>
<feature type="compositionally biased region" description="Basic and acidic residues" evidence="2">
    <location>
        <begin position="543"/>
        <end position="557"/>
    </location>
</feature>
<evidence type="ECO:0000256" key="3">
    <source>
        <dbReference type="SAM" id="Phobius"/>
    </source>
</evidence>
<feature type="transmembrane region" description="Helical" evidence="3">
    <location>
        <begin position="217"/>
        <end position="237"/>
    </location>
</feature>
<feature type="region of interest" description="Disordered" evidence="2">
    <location>
        <begin position="484"/>
        <end position="578"/>
    </location>
</feature>
<keyword evidence="3" id="KW-0472">Membrane</keyword>
<proteinExistence type="predicted"/>
<evidence type="ECO:0000256" key="1">
    <source>
        <dbReference type="SAM" id="Coils"/>
    </source>
</evidence>
<keyword evidence="3" id="KW-0812">Transmembrane</keyword>
<dbReference type="Proteomes" id="UP000799776">
    <property type="component" value="Unassembled WGS sequence"/>
</dbReference>
<name>A0A9P4I4H8_9PEZI</name>
<keyword evidence="5" id="KW-1185">Reference proteome</keyword>
<feature type="transmembrane region" description="Helical" evidence="3">
    <location>
        <begin position="27"/>
        <end position="47"/>
    </location>
</feature>
<evidence type="ECO:0000313" key="5">
    <source>
        <dbReference type="Proteomes" id="UP000799776"/>
    </source>
</evidence>
<feature type="coiled-coil region" evidence="1">
    <location>
        <begin position="306"/>
        <end position="368"/>
    </location>
</feature>
<comment type="caution">
    <text evidence="4">The sequence shown here is derived from an EMBL/GenBank/DDBJ whole genome shotgun (WGS) entry which is preliminary data.</text>
</comment>
<protein>
    <submittedName>
        <fullName evidence="4">Uncharacterized protein</fullName>
    </submittedName>
</protein>
<sequence>MPSTGKASGYKPPVRVQSRPPSMWKDLGLALLLFMSLWGSFFLGLHYSGTLNSTAISPASLPIINGSIGMVGSPTIPDAVLPGTITGTITHGPLTVPATVWADTSVPALSRQATPGPSPSIAARKTSAFFFVAPATPTATVPASTTTATAVPDTTEPAMPPDAPLPHIAVVINWLQSAMVMSACKVGLPDCQHYGEINLETSSFVTSLFTVLCNPRFLVSGALAMSATGFLACLMIFKVPAQRTIFGFKQASLRRKIASVERSRVNLGMLLGQAQAEEWRLSRKLTEAHGQLDAWVSRGAGMDRISAQLRANAEALTQQLETVQAAVLQLRSERAAFVSQVESLQARVKGETKKARKLELSVQDLRAKMVSNDEASRASLSDMAHQGAQNEILLVEEKEALLRRIAVLEDSLRAARVCEQGPARAIDNNNSASCTGCAELEGKLDNLADLRKSLACKKCVEAKFGKIPAALSPASTSVNAMDLSAPDSARSRVNLPAAGSSPVRKRRAASSPPSIWTTPDGLEPGQGPPPKTEKRKRPRSKRIRDSDYYAARKEKSNAKKARRAAQKAAEAEGTGEGASDLQDHLYTMVSILGIAPLAGMKGGLNLPFIQISSATMVDYATACSGYDRLDPPGCS</sequence>
<evidence type="ECO:0000256" key="2">
    <source>
        <dbReference type="SAM" id="MobiDB-lite"/>
    </source>
</evidence>
<organism evidence="4 5">
    <name type="scientific">Saccharata proteae CBS 121410</name>
    <dbReference type="NCBI Taxonomy" id="1314787"/>
    <lineage>
        <taxon>Eukaryota</taxon>
        <taxon>Fungi</taxon>
        <taxon>Dikarya</taxon>
        <taxon>Ascomycota</taxon>
        <taxon>Pezizomycotina</taxon>
        <taxon>Dothideomycetes</taxon>
        <taxon>Dothideomycetes incertae sedis</taxon>
        <taxon>Botryosphaeriales</taxon>
        <taxon>Saccharataceae</taxon>
        <taxon>Saccharata</taxon>
    </lineage>
</organism>